<feature type="region of interest" description="Disordered" evidence="1">
    <location>
        <begin position="1"/>
        <end position="22"/>
    </location>
</feature>
<feature type="domain" description="HNH nuclease" evidence="2">
    <location>
        <begin position="180"/>
        <end position="275"/>
    </location>
</feature>
<gene>
    <name evidence="3" type="ORF">EMCG_00223</name>
</gene>
<dbReference type="Proteomes" id="UP000034164">
    <property type="component" value="Unassembled WGS sequence"/>
</dbReference>
<dbReference type="AlphaFoldDB" id="A0A0G2I8R9"/>
<comment type="caution">
    <text evidence="3">The sequence shown here is derived from an EMBL/GenBank/DDBJ whole genome shotgun (WGS) entry which is preliminary data.</text>
</comment>
<sequence>MAPKQNKRKRPTSPKTPTRKSIRLAALQREEQEEAVPNPLSKTRGISILSTESGDETWEVLSSQATDRINKYIQADRRHDDKVIPTLLAFLKWLPDGGKTSFARDILNSNNDDELHAVFWNLVTGLLYPMKTTSGNTSVFSPPHEKRKSNAEVVAASLPAPQRRDLGFRKACLRRDSYKCVVTRQMDTKHWVKQGRPSGVPFGDLEAAHIIPFAYASWNDRPSMNVSKAWELLYRCFPTIRRAGVSIEDINDPSNGIMLRSSIHCEFGKFRCAFVATETPHIYTFKTFSLFPSDQHAFLPTDGIVTMQQAIDSEDVNLPSPMFLDCHHRIAEVLNASGMGEVIENLIREWEDIKIYESHGSLDPLGRSDVSRILETALWQRVCG</sequence>
<dbReference type="InterPro" id="IPR003615">
    <property type="entry name" value="HNH_nuc"/>
</dbReference>
<dbReference type="OrthoDB" id="4178423at2759"/>
<evidence type="ECO:0000256" key="1">
    <source>
        <dbReference type="SAM" id="MobiDB-lite"/>
    </source>
</evidence>
<accession>A0A0G2I8R9</accession>
<dbReference type="VEuPathDB" id="FungiDB:EMCG_00223"/>
<name>A0A0G2I8R9_9EURO</name>
<evidence type="ECO:0000313" key="3">
    <source>
        <dbReference type="EMBL" id="KKZ66660.1"/>
    </source>
</evidence>
<reference evidence="4" key="1">
    <citation type="journal article" date="2015" name="PLoS Genet.">
        <title>The dynamic genome and transcriptome of the human fungal pathogen Blastomyces and close relative Emmonsia.</title>
        <authorList>
            <person name="Munoz J.F."/>
            <person name="Gauthier G.M."/>
            <person name="Desjardins C.A."/>
            <person name="Gallo J.E."/>
            <person name="Holder J."/>
            <person name="Sullivan T.D."/>
            <person name="Marty A.J."/>
            <person name="Carmen J.C."/>
            <person name="Chen Z."/>
            <person name="Ding L."/>
            <person name="Gujja S."/>
            <person name="Magrini V."/>
            <person name="Misas E."/>
            <person name="Mitreva M."/>
            <person name="Priest M."/>
            <person name="Saif S."/>
            <person name="Whiston E.A."/>
            <person name="Young S."/>
            <person name="Zeng Q."/>
            <person name="Goldman W.E."/>
            <person name="Mardis E.R."/>
            <person name="Taylor J.W."/>
            <person name="McEwen J.G."/>
            <person name="Clay O.K."/>
            <person name="Klein B.S."/>
            <person name="Cuomo C.A."/>
        </authorList>
    </citation>
    <scope>NUCLEOTIDE SEQUENCE [LARGE SCALE GENOMIC DNA]</scope>
    <source>
        <strain evidence="4">UAMH 3008</strain>
    </source>
</reference>
<organism evidence="3 4">
    <name type="scientific">[Emmonsia] crescens</name>
    <dbReference type="NCBI Taxonomy" id="73230"/>
    <lineage>
        <taxon>Eukaryota</taxon>
        <taxon>Fungi</taxon>
        <taxon>Dikarya</taxon>
        <taxon>Ascomycota</taxon>
        <taxon>Pezizomycotina</taxon>
        <taxon>Eurotiomycetes</taxon>
        <taxon>Eurotiomycetidae</taxon>
        <taxon>Onygenales</taxon>
        <taxon>Ajellomycetaceae</taxon>
        <taxon>Emergomyces</taxon>
    </lineage>
</organism>
<dbReference type="EMBL" id="LCZI01000446">
    <property type="protein sequence ID" value="KKZ66660.1"/>
    <property type="molecule type" value="Genomic_DNA"/>
</dbReference>
<proteinExistence type="predicted"/>
<evidence type="ECO:0000259" key="2">
    <source>
        <dbReference type="Pfam" id="PF13391"/>
    </source>
</evidence>
<dbReference type="Pfam" id="PF13391">
    <property type="entry name" value="HNH_2"/>
    <property type="match status" value="1"/>
</dbReference>
<evidence type="ECO:0000313" key="4">
    <source>
        <dbReference type="Proteomes" id="UP000034164"/>
    </source>
</evidence>
<protein>
    <recommendedName>
        <fullName evidence="2">HNH nuclease domain-containing protein</fullName>
    </recommendedName>
</protein>